<reference evidence="1" key="1">
    <citation type="submission" date="2014-09" db="EMBL/GenBank/DDBJ databases">
        <authorList>
            <person name="Magalhaes I.L.F."/>
            <person name="Oliveira U."/>
            <person name="Santos F.R."/>
            <person name="Vidigal T.H.D.A."/>
            <person name="Brescovit A.D."/>
            <person name="Santos A.J."/>
        </authorList>
    </citation>
    <scope>NUCLEOTIDE SEQUENCE</scope>
    <source>
        <tissue evidence="1">Shoot tissue taken approximately 20 cm above the soil surface</tissue>
    </source>
</reference>
<proteinExistence type="predicted"/>
<name>A0A0A9GWK7_ARUDO</name>
<dbReference type="EMBL" id="GBRH01172928">
    <property type="protein sequence ID" value="JAE24968.1"/>
    <property type="molecule type" value="Transcribed_RNA"/>
</dbReference>
<reference evidence="1" key="2">
    <citation type="journal article" date="2015" name="Data Brief">
        <title>Shoot transcriptome of the giant reed, Arundo donax.</title>
        <authorList>
            <person name="Barrero R.A."/>
            <person name="Guerrero F.D."/>
            <person name="Moolhuijzen P."/>
            <person name="Goolsby J.A."/>
            <person name="Tidwell J."/>
            <person name="Bellgard S.E."/>
            <person name="Bellgard M.I."/>
        </authorList>
    </citation>
    <scope>NUCLEOTIDE SEQUENCE</scope>
    <source>
        <tissue evidence="1">Shoot tissue taken approximately 20 cm above the soil surface</tissue>
    </source>
</reference>
<accession>A0A0A9GWK7</accession>
<evidence type="ECO:0000313" key="1">
    <source>
        <dbReference type="EMBL" id="JAE24968.1"/>
    </source>
</evidence>
<sequence>MSFTCWCYDLLWGLKQNYCTLSFHSFSGFRF</sequence>
<dbReference type="AlphaFoldDB" id="A0A0A9GWK7"/>
<protein>
    <submittedName>
        <fullName evidence="1">Uncharacterized protein</fullName>
    </submittedName>
</protein>
<organism evidence="1">
    <name type="scientific">Arundo donax</name>
    <name type="common">Giant reed</name>
    <name type="synonym">Donax arundinaceus</name>
    <dbReference type="NCBI Taxonomy" id="35708"/>
    <lineage>
        <taxon>Eukaryota</taxon>
        <taxon>Viridiplantae</taxon>
        <taxon>Streptophyta</taxon>
        <taxon>Embryophyta</taxon>
        <taxon>Tracheophyta</taxon>
        <taxon>Spermatophyta</taxon>
        <taxon>Magnoliopsida</taxon>
        <taxon>Liliopsida</taxon>
        <taxon>Poales</taxon>
        <taxon>Poaceae</taxon>
        <taxon>PACMAD clade</taxon>
        <taxon>Arundinoideae</taxon>
        <taxon>Arundineae</taxon>
        <taxon>Arundo</taxon>
    </lineage>
</organism>